<keyword evidence="2" id="KW-1185">Reference proteome</keyword>
<sequence>MSAFWSHHLDIGRVNSAPTLHLVQARDKSKPRQLQVMRGELIDVSQIACWAGLRIPTAFTSEVWTACFSKHQGPVGPQTLMQYEERIWQVVRHVQDTLRRSPGPTRMFAVQLVDEDTGIVLDVTLTITLGVGDNGEIVLTVCDPIINDA</sequence>
<organism evidence="1 2">
    <name type="scientific">Robbsia andropogonis</name>
    <dbReference type="NCBI Taxonomy" id="28092"/>
    <lineage>
        <taxon>Bacteria</taxon>
        <taxon>Pseudomonadati</taxon>
        <taxon>Pseudomonadota</taxon>
        <taxon>Betaproteobacteria</taxon>
        <taxon>Burkholderiales</taxon>
        <taxon>Burkholderiaceae</taxon>
        <taxon>Robbsia</taxon>
    </lineage>
</organism>
<dbReference type="RefSeq" id="WP_046154567.1">
    <property type="nucleotide sequence ID" value="NZ_CADFGU010000016.1"/>
</dbReference>
<name>A0A0F5JT87_9BURK</name>
<dbReference type="Proteomes" id="UP000033618">
    <property type="component" value="Unassembled WGS sequence"/>
</dbReference>
<dbReference type="PATRIC" id="fig|28092.6.peg.6278"/>
<evidence type="ECO:0000313" key="1">
    <source>
        <dbReference type="EMBL" id="KKB60884.1"/>
    </source>
</evidence>
<dbReference type="EMBL" id="LAQU01000141">
    <property type="protein sequence ID" value="KKB60884.1"/>
    <property type="molecule type" value="Genomic_DNA"/>
</dbReference>
<gene>
    <name evidence="1" type="ORF">WM40_26570</name>
</gene>
<evidence type="ECO:0000313" key="2">
    <source>
        <dbReference type="Proteomes" id="UP000033618"/>
    </source>
</evidence>
<protein>
    <submittedName>
        <fullName evidence="1">Uncharacterized protein</fullName>
    </submittedName>
</protein>
<accession>A0A0F5JT87</accession>
<dbReference type="OrthoDB" id="4556966at2"/>
<reference evidence="1 2" key="1">
    <citation type="submission" date="2015-03" db="EMBL/GenBank/DDBJ databases">
        <title>Draft Genome Sequence of Burkholderia andropogonis type strain ICMP2807, isolated from Sorghum bicolor.</title>
        <authorList>
            <person name="Lopes-Santos L."/>
            <person name="Castro D.B."/>
            <person name="Ottoboni L.M."/>
            <person name="Park D."/>
            <person name="Weirc B.S."/>
            <person name="Destefano S.A."/>
        </authorList>
    </citation>
    <scope>NUCLEOTIDE SEQUENCE [LARGE SCALE GENOMIC DNA]</scope>
    <source>
        <strain evidence="1 2">ICMP2807</strain>
    </source>
</reference>
<comment type="caution">
    <text evidence="1">The sequence shown here is derived from an EMBL/GenBank/DDBJ whole genome shotgun (WGS) entry which is preliminary data.</text>
</comment>
<dbReference type="AlphaFoldDB" id="A0A0F5JT87"/>
<proteinExistence type="predicted"/>